<keyword evidence="1" id="KW-0732">Signal</keyword>
<sequence>MKSSHMLILVAVAVFLFAVPKHSSAQLTLESVLQTTDICGCPPVDFHLACGNQIVEPDKCNPLCNRGAVCMTCRCDCSKFVCRKH</sequence>
<comment type="caution">
    <text evidence="2">The sequence shown here is derived from an EMBL/GenBank/DDBJ whole genome shotgun (WGS) entry which is preliminary data.</text>
</comment>
<protein>
    <submittedName>
        <fullName evidence="2">Uncharacterized protein</fullName>
    </submittedName>
</protein>
<dbReference type="EMBL" id="JARQWQ010000025">
    <property type="protein sequence ID" value="KAK2563354.1"/>
    <property type="molecule type" value="Genomic_DNA"/>
</dbReference>
<organism evidence="2 3">
    <name type="scientific">Acropora cervicornis</name>
    <name type="common">Staghorn coral</name>
    <dbReference type="NCBI Taxonomy" id="6130"/>
    <lineage>
        <taxon>Eukaryota</taxon>
        <taxon>Metazoa</taxon>
        <taxon>Cnidaria</taxon>
        <taxon>Anthozoa</taxon>
        <taxon>Hexacorallia</taxon>
        <taxon>Scleractinia</taxon>
        <taxon>Astrocoeniina</taxon>
        <taxon>Acroporidae</taxon>
        <taxon>Acropora</taxon>
    </lineage>
</organism>
<evidence type="ECO:0000256" key="1">
    <source>
        <dbReference type="SAM" id="SignalP"/>
    </source>
</evidence>
<evidence type="ECO:0000313" key="3">
    <source>
        <dbReference type="Proteomes" id="UP001249851"/>
    </source>
</evidence>
<keyword evidence="3" id="KW-1185">Reference proteome</keyword>
<gene>
    <name evidence="2" type="ORF">P5673_013041</name>
</gene>
<feature type="signal peptide" evidence="1">
    <location>
        <begin position="1"/>
        <end position="25"/>
    </location>
</feature>
<dbReference type="Proteomes" id="UP001249851">
    <property type="component" value="Unassembled WGS sequence"/>
</dbReference>
<accession>A0AAD9QL85</accession>
<reference evidence="2" key="1">
    <citation type="journal article" date="2023" name="G3 (Bethesda)">
        <title>Whole genome assembly and annotation of the endangered Caribbean coral Acropora cervicornis.</title>
        <authorList>
            <person name="Selwyn J.D."/>
            <person name="Vollmer S.V."/>
        </authorList>
    </citation>
    <scope>NUCLEOTIDE SEQUENCE</scope>
    <source>
        <strain evidence="2">K2</strain>
    </source>
</reference>
<evidence type="ECO:0000313" key="2">
    <source>
        <dbReference type="EMBL" id="KAK2563354.1"/>
    </source>
</evidence>
<name>A0AAD9QL85_ACRCE</name>
<proteinExistence type="predicted"/>
<dbReference type="AlphaFoldDB" id="A0AAD9QL85"/>
<reference evidence="2" key="2">
    <citation type="journal article" date="2023" name="Science">
        <title>Genomic signatures of disease resistance in endangered staghorn corals.</title>
        <authorList>
            <person name="Vollmer S.V."/>
            <person name="Selwyn J.D."/>
            <person name="Despard B.A."/>
            <person name="Roesel C.L."/>
        </authorList>
    </citation>
    <scope>NUCLEOTIDE SEQUENCE</scope>
    <source>
        <strain evidence="2">K2</strain>
    </source>
</reference>
<feature type="chain" id="PRO_5042054525" evidence="1">
    <location>
        <begin position="26"/>
        <end position="85"/>
    </location>
</feature>